<dbReference type="KEGG" id="mar:MAE_48240"/>
<evidence type="ECO:0000256" key="1">
    <source>
        <dbReference type="SAM" id="Phobius"/>
    </source>
</evidence>
<keyword evidence="1" id="KW-0812">Transmembrane</keyword>
<protein>
    <submittedName>
        <fullName evidence="2">Uncharacterized protein</fullName>
    </submittedName>
</protein>
<accession>B0JVQ3</accession>
<sequence>MHSTTSSKKSAGSGGLSGSSRAFLAISASLIPLTFFQSVLPFNFAHCSRVTLVICSSFTVVSPPSTN</sequence>
<dbReference type="HOGENOM" id="CLU_2807639_0_0_3"/>
<keyword evidence="1" id="KW-0472">Membrane</keyword>
<dbReference type="AlphaFoldDB" id="B0JVQ3"/>
<organism evidence="2 3">
    <name type="scientific">Microcystis aeruginosa (strain NIES-843 / IAM M-2473)</name>
    <dbReference type="NCBI Taxonomy" id="449447"/>
    <lineage>
        <taxon>Bacteria</taxon>
        <taxon>Bacillati</taxon>
        <taxon>Cyanobacteriota</taxon>
        <taxon>Cyanophyceae</taxon>
        <taxon>Oscillatoriophycideae</taxon>
        <taxon>Chroococcales</taxon>
        <taxon>Microcystaceae</taxon>
        <taxon>Microcystis</taxon>
    </lineage>
</organism>
<keyword evidence="1" id="KW-1133">Transmembrane helix</keyword>
<dbReference type="PaxDb" id="449447-MAE_48240"/>
<dbReference type="EnsemblBacteria" id="BAG04646">
    <property type="protein sequence ID" value="BAG04646"/>
    <property type="gene ID" value="MAE_48240"/>
</dbReference>
<dbReference type="EMBL" id="AP009552">
    <property type="protein sequence ID" value="BAG04646.1"/>
    <property type="molecule type" value="Genomic_DNA"/>
</dbReference>
<name>B0JVQ3_MICAN</name>
<reference evidence="2 3" key="1">
    <citation type="journal article" date="2007" name="DNA Res.">
        <title>Complete genomic structure of the bloom-forming toxic cyanobacterium Microcystis aeruginosa NIES-843.</title>
        <authorList>
            <person name="Kaneko T."/>
            <person name="Nakajima N."/>
            <person name="Okamoto S."/>
            <person name="Suzuki I."/>
            <person name="Tanabe Y."/>
            <person name="Tamaoki M."/>
            <person name="Nakamura Y."/>
            <person name="Kasai F."/>
            <person name="Watanabe A."/>
            <person name="Kawashima K."/>
            <person name="Kishida Y."/>
            <person name="Ono A."/>
            <person name="Shimizu Y."/>
            <person name="Takahashi C."/>
            <person name="Minami C."/>
            <person name="Fujishiro T."/>
            <person name="Kohara M."/>
            <person name="Katoh M."/>
            <person name="Nakazaki N."/>
            <person name="Nakayama S."/>
            <person name="Yamada M."/>
            <person name="Tabata S."/>
            <person name="Watanabe M.M."/>
        </authorList>
    </citation>
    <scope>NUCLEOTIDE SEQUENCE [LARGE SCALE GENOMIC DNA]</scope>
    <source>
        <strain evidence="3">NIES-843 / IAM M-247</strain>
    </source>
</reference>
<evidence type="ECO:0000313" key="2">
    <source>
        <dbReference type="EMBL" id="BAG04646.1"/>
    </source>
</evidence>
<proteinExistence type="predicted"/>
<feature type="transmembrane region" description="Helical" evidence="1">
    <location>
        <begin position="21"/>
        <end position="40"/>
    </location>
</feature>
<dbReference type="Proteomes" id="UP000001510">
    <property type="component" value="Chromosome"/>
</dbReference>
<keyword evidence="3" id="KW-1185">Reference proteome</keyword>
<evidence type="ECO:0000313" key="3">
    <source>
        <dbReference type="Proteomes" id="UP000001510"/>
    </source>
</evidence>
<gene>
    <name evidence="2" type="ordered locus">MAE_48240</name>
</gene>